<gene>
    <name evidence="3" type="ORF">NSA58_08345</name>
</gene>
<protein>
    <submittedName>
        <fullName evidence="3">SH3 domain-containing protein</fullName>
    </submittedName>
</protein>
<dbReference type="Gene3D" id="2.30.30.40">
    <property type="entry name" value="SH3 Domains"/>
    <property type="match status" value="2"/>
</dbReference>
<dbReference type="EMBL" id="JANKBY010000079">
    <property type="protein sequence ID" value="MCR1822795.1"/>
    <property type="molecule type" value="Genomic_DNA"/>
</dbReference>
<dbReference type="SMART" id="SM00287">
    <property type="entry name" value="SH3b"/>
    <property type="match status" value="2"/>
</dbReference>
<dbReference type="InterPro" id="IPR003646">
    <property type="entry name" value="SH3-like_bac-type"/>
</dbReference>
<comment type="caution">
    <text evidence="3">The sequence shown here is derived from an EMBL/GenBank/DDBJ whole genome shotgun (WGS) entry which is preliminary data.</text>
</comment>
<evidence type="ECO:0000313" key="4">
    <source>
        <dbReference type="Proteomes" id="UP001140817"/>
    </source>
</evidence>
<dbReference type="CDD" id="cd06414">
    <property type="entry name" value="GH25_LytC-like"/>
    <property type="match status" value="1"/>
</dbReference>
<dbReference type="SUPFAM" id="SSF51445">
    <property type="entry name" value="(Trans)glycosidases"/>
    <property type="match status" value="1"/>
</dbReference>
<dbReference type="AlphaFoldDB" id="A0A9X2S1C9"/>
<dbReference type="Pfam" id="PF01183">
    <property type="entry name" value="Glyco_hydro_25"/>
    <property type="match status" value="1"/>
</dbReference>
<evidence type="ECO:0000313" key="3">
    <source>
        <dbReference type="EMBL" id="MCR1822795.1"/>
    </source>
</evidence>
<dbReference type="PROSITE" id="PS51904">
    <property type="entry name" value="GLYCOSYL_HYDROL_F25_2"/>
    <property type="match status" value="1"/>
</dbReference>
<name>A0A9X2S1C9_9FIRM</name>
<dbReference type="PANTHER" id="PTHR34135">
    <property type="entry name" value="LYSOZYME"/>
    <property type="match status" value="1"/>
</dbReference>
<dbReference type="InterPro" id="IPR036028">
    <property type="entry name" value="SH3-like_dom_sf"/>
</dbReference>
<accession>A0A9X2S1C9</accession>
<comment type="similarity">
    <text evidence="1">Belongs to the glycosyl hydrolase 25 family.</text>
</comment>
<evidence type="ECO:0000256" key="1">
    <source>
        <dbReference type="ARBA" id="ARBA00010646"/>
    </source>
</evidence>
<dbReference type="InterPro" id="IPR017853">
    <property type="entry name" value="GH"/>
</dbReference>
<dbReference type="Gene3D" id="3.20.20.80">
    <property type="entry name" value="Glycosidases"/>
    <property type="match status" value="1"/>
</dbReference>
<dbReference type="RefSeq" id="WP_074429563.1">
    <property type="nucleotide sequence ID" value="NZ_JANKBY010000079.1"/>
</dbReference>
<dbReference type="GO" id="GO:0016998">
    <property type="term" value="P:cell wall macromolecule catabolic process"/>
    <property type="evidence" value="ECO:0007669"/>
    <property type="project" value="InterPro"/>
</dbReference>
<keyword evidence="4" id="KW-1185">Reference proteome</keyword>
<dbReference type="Pfam" id="PF08239">
    <property type="entry name" value="SH3_3"/>
    <property type="match status" value="2"/>
</dbReference>
<sequence length="421" mass="46557">MIKRDKSLLAMSLGILISSQGMTTISDADSLSSNIDSDPILNNNHNMGGNSSKTYTVGDDVFNSRKITLSNPKAIGSGTVTESYLNVRSTPSTSSELVGTLSYNERVEILEKSNGWYKIDFRGTQGYVYSSCLKLSPIEKGIDVSKWNGSIDWNKVKSSGIDYVIIRGGFGTSTVDSKFKTYIEGASNAGLKVGVYWFSYATTAEKAAQEARKCVETIAPYKNSITYPVFFDYEYDSVKYANSNGVIITKNSATQIANSFINTIKSYGYDTGIYTNKNFSNTYFTNELINSTNLWVAQYNTTNTFNNDYSMWQYSEKGLVPGISNYVDLNYTYLKTPKNNISTYSSSSVQTQTSVDNSSAAKKGVTTVNLNLRKDLSASSSIINTIPTNTTIEVLEQISSGWYKVKYKHFIGYVSGNYVNM</sequence>
<reference evidence="3" key="1">
    <citation type="submission" date="2022-07" db="EMBL/GenBank/DDBJ databases">
        <title>Enhanced cultured diversity of the mouse gut microbiota enables custom-made synthetic communities.</title>
        <authorList>
            <person name="Afrizal A."/>
        </authorList>
    </citation>
    <scope>NUCLEOTIDE SEQUENCE</scope>
    <source>
        <strain evidence="3">DSM 29186</strain>
    </source>
</reference>
<dbReference type="SUPFAM" id="SSF50044">
    <property type="entry name" value="SH3-domain"/>
    <property type="match status" value="1"/>
</dbReference>
<organism evidence="3 4">
    <name type="scientific">Terrisporobacter muris</name>
    <dbReference type="NCBI Taxonomy" id="2963284"/>
    <lineage>
        <taxon>Bacteria</taxon>
        <taxon>Bacillati</taxon>
        <taxon>Bacillota</taxon>
        <taxon>Clostridia</taxon>
        <taxon>Peptostreptococcales</taxon>
        <taxon>Peptostreptococcaceae</taxon>
        <taxon>Terrisporobacter</taxon>
    </lineage>
</organism>
<feature type="domain" description="SH3b" evidence="2">
    <location>
        <begin position="75"/>
        <end position="137"/>
    </location>
</feature>
<dbReference type="Proteomes" id="UP001140817">
    <property type="component" value="Unassembled WGS sequence"/>
</dbReference>
<feature type="domain" description="SH3b" evidence="2">
    <location>
        <begin position="360"/>
        <end position="421"/>
    </location>
</feature>
<dbReference type="GO" id="GO:0009253">
    <property type="term" value="P:peptidoglycan catabolic process"/>
    <property type="evidence" value="ECO:0007669"/>
    <property type="project" value="InterPro"/>
</dbReference>
<dbReference type="PROSITE" id="PS51781">
    <property type="entry name" value="SH3B"/>
    <property type="match status" value="2"/>
</dbReference>
<dbReference type="GO" id="GO:0016052">
    <property type="term" value="P:carbohydrate catabolic process"/>
    <property type="evidence" value="ECO:0007669"/>
    <property type="project" value="TreeGrafter"/>
</dbReference>
<dbReference type="PANTHER" id="PTHR34135:SF2">
    <property type="entry name" value="LYSOZYME"/>
    <property type="match status" value="1"/>
</dbReference>
<evidence type="ECO:0000259" key="2">
    <source>
        <dbReference type="PROSITE" id="PS51781"/>
    </source>
</evidence>
<dbReference type="InterPro" id="IPR002053">
    <property type="entry name" value="Glyco_hydro_25"/>
</dbReference>
<dbReference type="GO" id="GO:0003796">
    <property type="term" value="F:lysozyme activity"/>
    <property type="evidence" value="ECO:0007669"/>
    <property type="project" value="InterPro"/>
</dbReference>
<proteinExistence type="inferred from homology"/>